<keyword evidence="7" id="KW-0969">Cilium</keyword>
<evidence type="ECO:0000313" key="14">
    <source>
        <dbReference type="Proteomes" id="UP000077115"/>
    </source>
</evidence>
<evidence type="ECO:0000256" key="10">
    <source>
        <dbReference type="ARBA" id="ARBA00044754"/>
    </source>
</evidence>
<evidence type="ECO:0000256" key="3">
    <source>
        <dbReference type="ARBA" id="ARBA00011248"/>
    </source>
</evidence>
<evidence type="ECO:0000256" key="1">
    <source>
        <dbReference type="ARBA" id="ARBA00003029"/>
    </source>
</evidence>
<evidence type="ECO:0000256" key="7">
    <source>
        <dbReference type="ARBA" id="ARBA00023069"/>
    </source>
</evidence>
<evidence type="ECO:0000256" key="2">
    <source>
        <dbReference type="ARBA" id="ARBA00004611"/>
    </source>
</evidence>
<keyword evidence="6 12" id="KW-0175">Coiled coil</keyword>
<comment type="subunit">
    <text evidence="3">Component of the nexin-dynein regulatory complex (N-DRC).</text>
</comment>
<sequence length="126" mass="15141">MKNDLNVRLRQQLTEHKQKINGLENLLEMRTQDRLELSSDMSRQYKTMQSEMMTKIESLEKKVLDLKSKLAYTQHTYSEEKRIYEATMMDKDALIEEQNMKMTYMTNEFEAMLNVLYSCFFKLSKT</sequence>
<evidence type="ECO:0000256" key="8">
    <source>
        <dbReference type="ARBA" id="ARBA00023212"/>
    </source>
</evidence>
<keyword evidence="5" id="KW-0282">Flagellum</keyword>
<gene>
    <name evidence="13" type="ORF">BDEG_25398</name>
</gene>
<keyword evidence="8" id="KW-0206">Cytoskeleton</keyword>
<evidence type="ECO:0000256" key="6">
    <source>
        <dbReference type="ARBA" id="ARBA00023054"/>
    </source>
</evidence>
<comment type="subcellular location">
    <subcellularLocation>
        <location evidence="2">Cytoplasm</location>
        <location evidence="2">Cytoskeleton</location>
        <location evidence="2">Flagellum axoneme</location>
    </subcellularLocation>
</comment>
<dbReference type="AlphaFoldDB" id="A0A177WPR1"/>
<name>A0A177WPR1_BATDL</name>
<dbReference type="InterPro" id="IPR033585">
    <property type="entry name" value="DRC12-like"/>
</dbReference>
<protein>
    <recommendedName>
        <fullName evidence="11">Dynein regulatory complex protein 12</fullName>
    </recommendedName>
</protein>
<dbReference type="VEuPathDB" id="FungiDB:BDEG_25398"/>
<comment type="function">
    <text evidence="1">Component of the nexin-dynein regulatory complex (N-DRC), a key regulator of ciliary/flagellar motility which maintains the alignment and integrity of the distal axoneme and regulates microtubule sliding in motile axonemes.</text>
</comment>
<accession>A0A177WPR1</accession>
<reference evidence="13 14" key="2">
    <citation type="submission" date="2016-05" db="EMBL/GenBank/DDBJ databases">
        <title>Lineage-specific infection strategies underlie the spectrum of fungal disease in amphibians.</title>
        <authorList>
            <person name="Cuomo C.A."/>
            <person name="Farrer R.A."/>
            <person name="James T."/>
            <person name="Longcore J."/>
            <person name="Birren B."/>
        </authorList>
    </citation>
    <scope>NUCLEOTIDE SEQUENCE [LARGE SCALE GENOMIC DNA]</scope>
    <source>
        <strain evidence="13 14">JEL423</strain>
    </source>
</reference>
<dbReference type="eggNOG" id="ENOG502T98K">
    <property type="taxonomic scope" value="Eukaryota"/>
</dbReference>
<dbReference type="OrthoDB" id="10264405at2759"/>
<keyword evidence="9" id="KW-0966">Cell projection</keyword>
<proteinExistence type="inferred from homology"/>
<evidence type="ECO:0000313" key="13">
    <source>
        <dbReference type="EMBL" id="OAJ41862.1"/>
    </source>
</evidence>
<organism evidence="13 14">
    <name type="scientific">Batrachochytrium dendrobatidis (strain JEL423)</name>
    <dbReference type="NCBI Taxonomy" id="403673"/>
    <lineage>
        <taxon>Eukaryota</taxon>
        <taxon>Fungi</taxon>
        <taxon>Fungi incertae sedis</taxon>
        <taxon>Chytridiomycota</taxon>
        <taxon>Chytridiomycota incertae sedis</taxon>
        <taxon>Chytridiomycetes</taxon>
        <taxon>Rhizophydiales</taxon>
        <taxon>Rhizophydiales incertae sedis</taxon>
        <taxon>Batrachochytrium</taxon>
    </lineage>
</organism>
<dbReference type="Proteomes" id="UP000077115">
    <property type="component" value="Unassembled WGS sequence"/>
</dbReference>
<feature type="coiled-coil region" evidence="12">
    <location>
        <begin position="6"/>
        <end position="69"/>
    </location>
</feature>
<dbReference type="EMBL" id="DS022306">
    <property type="protein sequence ID" value="OAJ41862.1"/>
    <property type="molecule type" value="Genomic_DNA"/>
</dbReference>
<evidence type="ECO:0000256" key="4">
    <source>
        <dbReference type="ARBA" id="ARBA00022490"/>
    </source>
</evidence>
<evidence type="ECO:0000256" key="12">
    <source>
        <dbReference type="SAM" id="Coils"/>
    </source>
</evidence>
<keyword evidence="4" id="KW-0963">Cytoplasm</keyword>
<comment type="similarity">
    <text evidence="10">Belongs to the DRC12 family.</text>
</comment>
<evidence type="ECO:0000256" key="11">
    <source>
        <dbReference type="ARBA" id="ARBA00044800"/>
    </source>
</evidence>
<dbReference type="PANTHER" id="PTHR28656">
    <property type="entry name" value="COILED-COIL DOMAIN-CONTAINING PROTEIN 153"/>
    <property type="match status" value="1"/>
</dbReference>
<evidence type="ECO:0000256" key="9">
    <source>
        <dbReference type="ARBA" id="ARBA00023273"/>
    </source>
</evidence>
<dbReference type="PANTHER" id="PTHR28656:SF1">
    <property type="entry name" value="COILED-COIL DOMAIN-CONTAINING PROTEIN 153"/>
    <property type="match status" value="1"/>
</dbReference>
<evidence type="ECO:0000256" key="5">
    <source>
        <dbReference type="ARBA" id="ARBA00022846"/>
    </source>
</evidence>
<reference evidence="13 14" key="1">
    <citation type="submission" date="2006-10" db="EMBL/GenBank/DDBJ databases">
        <title>The Genome Sequence of Batrachochytrium dendrobatidis JEL423.</title>
        <authorList>
            <consortium name="The Broad Institute Genome Sequencing Platform"/>
            <person name="Birren B."/>
            <person name="Lander E."/>
            <person name="Galagan J."/>
            <person name="Cuomo C."/>
            <person name="Devon K."/>
            <person name="Jaffe D."/>
            <person name="Butler J."/>
            <person name="Alvarez P."/>
            <person name="Gnerre S."/>
            <person name="Grabherr M."/>
            <person name="Kleber M."/>
            <person name="Mauceli E."/>
            <person name="Brockman W."/>
            <person name="Young S."/>
            <person name="LaButti K."/>
            <person name="Sykes S."/>
            <person name="DeCaprio D."/>
            <person name="Crawford M."/>
            <person name="Koehrsen M."/>
            <person name="Engels R."/>
            <person name="Montgomery P."/>
            <person name="Pearson M."/>
            <person name="Howarth C."/>
            <person name="Larson L."/>
            <person name="White J."/>
            <person name="O'Leary S."/>
            <person name="Kodira C."/>
            <person name="Zeng Q."/>
            <person name="Yandava C."/>
            <person name="Alvarado L."/>
            <person name="Longcore J."/>
            <person name="James T."/>
        </authorList>
    </citation>
    <scope>NUCLEOTIDE SEQUENCE [LARGE SCALE GENOMIC DNA]</scope>
    <source>
        <strain evidence="13 14">JEL423</strain>
    </source>
</reference>